<protein>
    <recommendedName>
        <fullName evidence="3">Fe2OG dioxygenase domain-containing protein</fullName>
    </recommendedName>
</protein>
<dbReference type="OrthoDB" id="10256055at2759"/>
<gene>
    <name evidence="1" type="ORF">CcCBS67573_g02560</name>
</gene>
<comment type="caution">
    <text evidence="1">The sequence shown here is derived from an EMBL/GenBank/DDBJ whole genome shotgun (WGS) entry which is preliminary data.</text>
</comment>
<keyword evidence="2" id="KW-1185">Reference proteome</keyword>
<organism evidence="1 2">
    <name type="scientific">Chytriomyces confervae</name>
    <dbReference type="NCBI Taxonomy" id="246404"/>
    <lineage>
        <taxon>Eukaryota</taxon>
        <taxon>Fungi</taxon>
        <taxon>Fungi incertae sedis</taxon>
        <taxon>Chytridiomycota</taxon>
        <taxon>Chytridiomycota incertae sedis</taxon>
        <taxon>Chytridiomycetes</taxon>
        <taxon>Chytridiales</taxon>
        <taxon>Chytriomycetaceae</taxon>
        <taxon>Chytriomyces</taxon>
    </lineage>
</organism>
<evidence type="ECO:0000313" key="2">
    <source>
        <dbReference type="Proteomes" id="UP000320333"/>
    </source>
</evidence>
<dbReference type="Pfam" id="PF23169">
    <property type="entry name" value="HalD"/>
    <property type="match status" value="1"/>
</dbReference>
<dbReference type="PANTHER" id="PTHR41677">
    <property type="entry name" value="YALI0B19030P"/>
    <property type="match status" value="1"/>
</dbReference>
<name>A0A507FKC4_9FUNG</name>
<dbReference type="PANTHER" id="PTHR41677:SF1">
    <property type="entry name" value="FE2OG DIOXYGENASE DOMAIN-CONTAINING PROTEIN"/>
    <property type="match status" value="1"/>
</dbReference>
<dbReference type="InterPro" id="IPR056470">
    <property type="entry name" value="BesD/HalB-like"/>
</dbReference>
<dbReference type="Proteomes" id="UP000320333">
    <property type="component" value="Unassembled WGS sequence"/>
</dbReference>
<evidence type="ECO:0000313" key="1">
    <source>
        <dbReference type="EMBL" id="TPX76160.1"/>
    </source>
</evidence>
<proteinExistence type="predicted"/>
<accession>A0A507FKC4</accession>
<reference evidence="1 2" key="1">
    <citation type="journal article" date="2019" name="Sci. Rep.">
        <title>Comparative genomics of chytrid fungi reveal insights into the obligate biotrophic and pathogenic lifestyle of Synchytrium endobioticum.</title>
        <authorList>
            <person name="van de Vossenberg B.T.L.H."/>
            <person name="Warris S."/>
            <person name="Nguyen H.D.T."/>
            <person name="van Gent-Pelzer M.P.E."/>
            <person name="Joly D.L."/>
            <person name="van de Geest H.C."/>
            <person name="Bonants P.J.M."/>
            <person name="Smith D.S."/>
            <person name="Levesque C.A."/>
            <person name="van der Lee T.A.J."/>
        </authorList>
    </citation>
    <scope>NUCLEOTIDE SEQUENCE [LARGE SCALE GENOMIC DNA]</scope>
    <source>
        <strain evidence="1 2">CBS 675.73</strain>
    </source>
</reference>
<evidence type="ECO:0008006" key="3">
    <source>
        <dbReference type="Google" id="ProtNLM"/>
    </source>
</evidence>
<sequence length="374" mass="41331">MLQSTSNGSDTGLKPALCLPIPTLSRHHPKDMQLTPDPEPFDQSTHLEICPPQQVYTMEMNATAFPYSQSLQADESTLDFGITDAFQVLSDEGTEALVEIVERYKTDPRIAQSDNRAPLFMRGLGFVSPFIQELGNNSAILELVSQLAQEPLAPHSMVQNYAHINVGQAHAKDASTKTEVDSLHADSVDYVLVLMLTDPATFEGGELEAVKMQPLAQAMERIGAAGGVLDESEDVVRINFSRKGQGMFMRGSQFLHRVRPVFMAGSECVARVSCVFSFMSRNPRVPDATRFGTFANMSGDRYAHVEYARHKAWRVAGLLKAVEDVEFEASREDVVALLSDALAELQGAVRILQGKEDDAMPYFDAKLKRFVTKR</sequence>
<dbReference type="STRING" id="246404.A0A507FKC4"/>
<dbReference type="AlphaFoldDB" id="A0A507FKC4"/>
<dbReference type="EMBL" id="QEAP01000055">
    <property type="protein sequence ID" value="TPX76160.1"/>
    <property type="molecule type" value="Genomic_DNA"/>
</dbReference>